<dbReference type="KEGG" id="pabs:JIR001_08340"/>
<sequence>MWTVIYLAPDRLTAERIREKMESEGFWVRIRPSHYAVGQYEVLVPSGELEEAQEVLRSIL</sequence>
<evidence type="ECO:0008006" key="3">
    <source>
        <dbReference type="Google" id="ProtNLM"/>
    </source>
</evidence>
<evidence type="ECO:0000313" key="1">
    <source>
        <dbReference type="EMBL" id="BCU81051.1"/>
    </source>
</evidence>
<keyword evidence="2" id="KW-1185">Reference proteome</keyword>
<dbReference type="Proteomes" id="UP000677436">
    <property type="component" value="Chromosome"/>
</dbReference>
<evidence type="ECO:0000313" key="2">
    <source>
        <dbReference type="Proteomes" id="UP000677436"/>
    </source>
</evidence>
<protein>
    <recommendedName>
        <fullName evidence="3">Glutamate decarboxylase</fullName>
    </recommendedName>
</protein>
<dbReference type="EMBL" id="AP024601">
    <property type="protein sequence ID" value="BCU81051.1"/>
    <property type="molecule type" value="Genomic_DNA"/>
</dbReference>
<accession>A0A8D5UEK4</accession>
<organism evidence="1 2">
    <name type="scientific">Polycladomyces abyssicola</name>
    <dbReference type="NCBI Taxonomy" id="1125966"/>
    <lineage>
        <taxon>Bacteria</taxon>
        <taxon>Bacillati</taxon>
        <taxon>Bacillota</taxon>
        <taxon>Bacilli</taxon>
        <taxon>Bacillales</taxon>
        <taxon>Thermoactinomycetaceae</taxon>
        <taxon>Polycladomyces</taxon>
    </lineage>
</organism>
<reference evidence="1" key="1">
    <citation type="journal article" date="2013" name="Int. J. Syst. Evol. Microbiol.">
        <title>Polycladomyces abyssicola gen. nov., sp. nov., a thermophilic filamentous bacterium isolated from hemipelagic sediment.</title>
        <authorList>
            <person name="Tsubouchi T."/>
            <person name="Shimane Y."/>
            <person name="Mori K."/>
            <person name="Usui K."/>
            <person name="Hiraki T."/>
            <person name="Tame A."/>
            <person name="Uematsu K."/>
            <person name="Maruyama T."/>
            <person name="Hatada Y."/>
        </authorList>
    </citation>
    <scope>NUCLEOTIDE SEQUENCE</scope>
    <source>
        <strain evidence="1">JIR-001</strain>
    </source>
</reference>
<reference evidence="1" key="2">
    <citation type="journal article" date="2021" name="Microbiol. Resour. Announc.">
        <title>Complete Genome Sequence of Polycladomyces abyssicola JIR-001T, Isolated from Hemipelagic Sediment in Deep Seawater.</title>
        <authorList>
            <person name="Tsubouchi T."/>
            <person name="Kaneko Y."/>
        </authorList>
    </citation>
    <scope>NUCLEOTIDE SEQUENCE</scope>
    <source>
        <strain evidence="1">JIR-001</strain>
    </source>
</reference>
<proteinExistence type="predicted"/>
<name>A0A8D5UEK4_9BACL</name>
<gene>
    <name evidence="1" type="ORF">JIR001_08340</name>
</gene>
<dbReference type="RefSeq" id="WP_212774335.1">
    <property type="nucleotide sequence ID" value="NZ_AP024601.1"/>
</dbReference>
<dbReference type="AlphaFoldDB" id="A0A8D5UEK4"/>